<dbReference type="Proteomes" id="UP000479300">
    <property type="component" value="Unassembled WGS sequence"/>
</dbReference>
<name>A0A6L9JH91_PHOLM</name>
<sequence length="150" mass="17175">MTLEKISFAYPVHIRQGMLIDVMHPPSMWIYADSFPSVEYLNVALGVFLRKDELYYTKIDVFVDDKSVLDDQDKGNDTAYIHLSGFTSTDQYIMVSSMTLKRVHLPNEGVYKLIGELYSGELGSADSKVIYPMDFEMHRDGKGANPREHR</sequence>
<evidence type="ECO:0000313" key="1">
    <source>
        <dbReference type="EMBL" id="NDL38429.1"/>
    </source>
</evidence>
<protein>
    <submittedName>
        <fullName evidence="1">Uncharacterized protein</fullName>
    </submittedName>
</protein>
<organism evidence="1 2">
    <name type="scientific">Photorhabdus laumondii subsp. laumondii</name>
    <name type="common">Photorhabdus luminescens subsp. laumondii</name>
    <dbReference type="NCBI Taxonomy" id="141679"/>
    <lineage>
        <taxon>Bacteria</taxon>
        <taxon>Pseudomonadati</taxon>
        <taxon>Pseudomonadota</taxon>
        <taxon>Gammaproteobacteria</taxon>
        <taxon>Enterobacterales</taxon>
        <taxon>Morganellaceae</taxon>
        <taxon>Photorhabdus</taxon>
    </lineage>
</organism>
<gene>
    <name evidence="1" type="ORF">GPY51_06440</name>
</gene>
<dbReference type="RefSeq" id="WP_011146405.1">
    <property type="nucleotide sequence ID" value="NZ_CAWPHK010000013.1"/>
</dbReference>
<dbReference type="GeneID" id="48851147"/>
<accession>A0A6L9JH91</accession>
<comment type="caution">
    <text evidence="1">The sequence shown here is derived from an EMBL/GenBank/DDBJ whole genome shotgun (WGS) entry which is preliminary data.</text>
</comment>
<evidence type="ECO:0000313" key="2">
    <source>
        <dbReference type="Proteomes" id="UP000479300"/>
    </source>
</evidence>
<proteinExistence type="predicted"/>
<dbReference type="AlphaFoldDB" id="A0A6L9JH91"/>
<reference evidence="1 2" key="1">
    <citation type="submission" date="2019-12" db="EMBL/GenBank/DDBJ databases">
        <title>Engineering Photorhabdus to improve their lethality against agricultural pests.</title>
        <authorList>
            <person name="Machado R.A.R."/>
        </authorList>
    </citation>
    <scope>NUCLEOTIDE SEQUENCE [LARGE SCALE GENOMIC DNA]</scope>
    <source>
        <strain evidence="1 2">EN01</strain>
    </source>
</reference>
<dbReference type="EMBL" id="WSFA01000011">
    <property type="protein sequence ID" value="NDL38429.1"/>
    <property type="molecule type" value="Genomic_DNA"/>
</dbReference>